<feature type="transmembrane region" description="Helical" evidence="6">
    <location>
        <begin position="6"/>
        <end position="29"/>
    </location>
</feature>
<dbReference type="InterPro" id="IPR001123">
    <property type="entry name" value="LeuE-type"/>
</dbReference>
<sequence>MPTLLMNFAIGLLVSFLGTLPLGVLNITIMRVSLLQGLRSALQFALACALVELVYSYLSVELTQSLIQFPALKPLTEVVAAITLLGMGIYYIRKNNSLPTTDQRSIRPFFLGVLLSVVNVVAFPFWILYTTLLQAKGYVGIMDTSLVMLYVLGISFGTVAGLLPFIFGSRYLSGWVVAHQHRLDRIIGVLFVGLSLFQSLTLLS</sequence>
<dbReference type="Proteomes" id="UP000002028">
    <property type="component" value="Chromosome"/>
</dbReference>
<dbReference type="Pfam" id="PF01810">
    <property type="entry name" value="LysE"/>
    <property type="match status" value="1"/>
</dbReference>
<evidence type="ECO:0000256" key="5">
    <source>
        <dbReference type="ARBA" id="ARBA00023136"/>
    </source>
</evidence>
<keyword evidence="5 6" id="KW-0472">Membrane</keyword>
<evidence type="ECO:0000313" key="8">
    <source>
        <dbReference type="Proteomes" id="UP000002028"/>
    </source>
</evidence>
<evidence type="ECO:0000256" key="6">
    <source>
        <dbReference type="SAM" id="Phobius"/>
    </source>
</evidence>
<dbReference type="GO" id="GO:0006865">
    <property type="term" value="P:amino acid transport"/>
    <property type="evidence" value="ECO:0007669"/>
    <property type="project" value="InterPro"/>
</dbReference>
<evidence type="ECO:0000256" key="1">
    <source>
        <dbReference type="ARBA" id="ARBA00004651"/>
    </source>
</evidence>
<organism evidence="7 8">
    <name type="scientific">Spirosoma linguale (strain ATCC 33905 / DSM 74 / LMG 10896 / Claus 1)</name>
    <dbReference type="NCBI Taxonomy" id="504472"/>
    <lineage>
        <taxon>Bacteria</taxon>
        <taxon>Pseudomonadati</taxon>
        <taxon>Bacteroidota</taxon>
        <taxon>Cytophagia</taxon>
        <taxon>Cytophagales</taxon>
        <taxon>Cytophagaceae</taxon>
        <taxon>Spirosoma</taxon>
    </lineage>
</organism>
<dbReference type="KEGG" id="sli:Slin_2495"/>
<evidence type="ECO:0000313" key="7">
    <source>
        <dbReference type="EMBL" id="ADB38514.1"/>
    </source>
</evidence>
<keyword evidence="3 6" id="KW-0812">Transmembrane</keyword>
<keyword evidence="8" id="KW-1185">Reference proteome</keyword>
<feature type="transmembrane region" description="Helical" evidence="6">
    <location>
        <begin position="105"/>
        <end position="127"/>
    </location>
</feature>
<dbReference type="RefSeq" id="WP_012927049.1">
    <property type="nucleotide sequence ID" value="NC_013730.1"/>
</dbReference>
<evidence type="ECO:0000256" key="2">
    <source>
        <dbReference type="ARBA" id="ARBA00022475"/>
    </source>
</evidence>
<gene>
    <name evidence="7" type="ordered locus">Slin_2495</name>
</gene>
<feature type="transmembrane region" description="Helical" evidence="6">
    <location>
        <begin position="186"/>
        <end position="203"/>
    </location>
</feature>
<dbReference type="EMBL" id="CP001769">
    <property type="protein sequence ID" value="ADB38514.1"/>
    <property type="molecule type" value="Genomic_DNA"/>
</dbReference>
<keyword evidence="4 6" id="KW-1133">Transmembrane helix</keyword>
<evidence type="ECO:0000256" key="3">
    <source>
        <dbReference type="ARBA" id="ARBA00022692"/>
    </source>
</evidence>
<comment type="subcellular location">
    <subcellularLocation>
        <location evidence="1">Cell membrane</location>
        <topology evidence="1">Multi-pass membrane protein</topology>
    </subcellularLocation>
</comment>
<evidence type="ECO:0000256" key="4">
    <source>
        <dbReference type="ARBA" id="ARBA00022989"/>
    </source>
</evidence>
<dbReference type="eggNOG" id="COG1280">
    <property type="taxonomic scope" value="Bacteria"/>
</dbReference>
<keyword evidence="2" id="KW-1003">Cell membrane</keyword>
<dbReference type="AlphaFoldDB" id="D2QGK6"/>
<feature type="transmembrane region" description="Helical" evidence="6">
    <location>
        <begin position="41"/>
        <end position="58"/>
    </location>
</feature>
<dbReference type="HOGENOM" id="CLU_1198756_0_0_10"/>
<feature type="transmembrane region" description="Helical" evidence="6">
    <location>
        <begin position="78"/>
        <end position="93"/>
    </location>
</feature>
<protein>
    <recommendedName>
        <fullName evidence="9">Lysine exporter protein (LYSE/YGGA)</fullName>
    </recommendedName>
</protein>
<accession>D2QGK6</accession>
<name>D2QGK6_SPILD</name>
<feature type="transmembrane region" description="Helical" evidence="6">
    <location>
        <begin position="147"/>
        <end position="166"/>
    </location>
</feature>
<proteinExistence type="predicted"/>
<dbReference type="STRING" id="504472.Slin_2495"/>
<evidence type="ECO:0008006" key="9">
    <source>
        <dbReference type="Google" id="ProtNLM"/>
    </source>
</evidence>
<reference evidence="7 8" key="1">
    <citation type="journal article" date="2010" name="Stand. Genomic Sci.">
        <title>Complete genome sequence of Spirosoma linguale type strain (1).</title>
        <authorList>
            <person name="Lail K."/>
            <person name="Sikorski J."/>
            <person name="Saunders E."/>
            <person name="Lapidus A."/>
            <person name="Glavina Del Rio T."/>
            <person name="Copeland A."/>
            <person name="Tice H."/>
            <person name="Cheng J.-F."/>
            <person name="Lucas S."/>
            <person name="Nolan M."/>
            <person name="Bruce D."/>
            <person name="Goodwin L."/>
            <person name="Pitluck S."/>
            <person name="Ivanova N."/>
            <person name="Mavromatis K."/>
            <person name="Ovchinnikova G."/>
            <person name="Pati A."/>
            <person name="Chen A."/>
            <person name="Palaniappan K."/>
            <person name="Land M."/>
            <person name="Hauser L."/>
            <person name="Chang Y.-J."/>
            <person name="Jeffries C.D."/>
            <person name="Chain P."/>
            <person name="Brettin T."/>
            <person name="Detter J.C."/>
            <person name="Schuetze A."/>
            <person name="Rohde M."/>
            <person name="Tindall B.J."/>
            <person name="Goeker M."/>
            <person name="Bristow J."/>
            <person name="Eisen J.A."/>
            <person name="Markowitz V."/>
            <person name="Hugenholtz P."/>
            <person name="Kyrpides N.C."/>
            <person name="Klenk H.-P."/>
            <person name="Chen F."/>
        </authorList>
    </citation>
    <scope>NUCLEOTIDE SEQUENCE [LARGE SCALE GENOMIC DNA]</scope>
    <source>
        <strain evidence="8">ATCC 33905 / DSM 74 / LMG 10896 / Claus 1</strain>
    </source>
</reference>
<dbReference type="GO" id="GO:0005886">
    <property type="term" value="C:plasma membrane"/>
    <property type="evidence" value="ECO:0007669"/>
    <property type="project" value="UniProtKB-SubCell"/>
</dbReference>